<gene>
    <name evidence="1" type="ORF">niasHS_003487</name>
</gene>
<dbReference type="EMBL" id="JBICCN010000026">
    <property type="protein sequence ID" value="KAL3102078.1"/>
    <property type="molecule type" value="Genomic_DNA"/>
</dbReference>
<accession>A0ABD2KGM7</accession>
<evidence type="ECO:0000313" key="2">
    <source>
        <dbReference type="Proteomes" id="UP001620645"/>
    </source>
</evidence>
<dbReference type="AlphaFoldDB" id="A0ABD2KGM7"/>
<evidence type="ECO:0000313" key="1">
    <source>
        <dbReference type="EMBL" id="KAL3102078.1"/>
    </source>
</evidence>
<comment type="caution">
    <text evidence="1">The sequence shown here is derived from an EMBL/GenBank/DDBJ whole genome shotgun (WGS) entry which is preliminary data.</text>
</comment>
<protein>
    <submittedName>
        <fullName evidence="1">Uncharacterized protein</fullName>
    </submittedName>
</protein>
<reference evidence="1 2" key="1">
    <citation type="submission" date="2024-10" db="EMBL/GenBank/DDBJ databases">
        <authorList>
            <person name="Kim D."/>
        </authorList>
    </citation>
    <scope>NUCLEOTIDE SEQUENCE [LARGE SCALE GENOMIC DNA]</scope>
    <source>
        <strain evidence="1">Taebaek</strain>
    </source>
</reference>
<dbReference type="Proteomes" id="UP001620645">
    <property type="component" value="Unassembled WGS sequence"/>
</dbReference>
<keyword evidence="2" id="KW-1185">Reference proteome</keyword>
<name>A0ABD2KGM7_HETSC</name>
<dbReference type="InterPro" id="IPR019346">
    <property type="entry name" value="Ribosomal_mL42"/>
</dbReference>
<organism evidence="1 2">
    <name type="scientific">Heterodera schachtii</name>
    <name type="common">Sugarbeet cyst nematode worm</name>
    <name type="synonym">Tylenchus schachtii</name>
    <dbReference type="NCBI Taxonomy" id="97005"/>
    <lineage>
        <taxon>Eukaryota</taxon>
        <taxon>Metazoa</taxon>
        <taxon>Ecdysozoa</taxon>
        <taxon>Nematoda</taxon>
        <taxon>Chromadorea</taxon>
        <taxon>Rhabditida</taxon>
        <taxon>Tylenchina</taxon>
        <taxon>Tylenchomorpha</taxon>
        <taxon>Tylenchoidea</taxon>
        <taxon>Heteroderidae</taxon>
        <taxon>Heteroderinae</taxon>
        <taxon>Heterodera</taxon>
    </lineage>
</organism>
<proteinExistence type="predicted"/>
<sequence>MTSSFCRHLTKVAHRFFSSSGRQTELSLERREWQTVMCSNGVIACWHPPKQFPFEHSRTFNMEKAMTEKEKFLNRKADQTLFTTAPDDNALCEIFHTEKQEWRPIYREKRLYNAKVEDKLKPILSNPLETPTAPVITKNVKNEAHQIEQGVNEGNSQNSLSE</sequence>
<dbReference type="Pfam" id="PF10210">
    <property type="entry name" value="MRP-S32"/>
    <property type="match status" value="1"/>
</dbReference>